<sequence>MKMNHLLVTFATLSLLGGCANLNGEKEAAKQAHLDQLVNQQTDQLQTLIVDTCTPKADPNQPYMEQLVTDMAGVNAQLTALVEKQAVPVVTCPEVSTESPIGDKLILGEVERTYVQEVGMEFETRVDTGAESSSIDARNITLFERDGKQWVRFDVPNREAPDTEAKTIEAKVERIAQIKKGAADGKQERPVIRARLKIGDYVADTELNLNDRSHLDYPLLLGRKFIKDIAVVDVSRSHVQSKKPAKKPAKPTE</sequence>
<dbReference type="PROSITE" id="PS51257">
    <property type="entry name" value="PROKAR_LIPOPROTEIN"/>
    <property type="match status" value="1"/>
</dbReference>
<dbReference type="Proteomes" id="UP000199527">
    <property type="component" value="Unassembled WGS sequence"/>
</dbReference>
<dbReference type="InterPro" id="IPR008503">
    <property type="entry name" value="Asp_endopeptidase"/>
</dbReference>
<keyword evidence="3" id="KW-1185">Reference proteome</keyword>
<dbReference type="AlphaFoldDB" id="A0A1G8VK03"/>
<accession>A0A1G8VK03</accession>
<evidence type="ECO:0000313" key="2">
    <source>
        <dbReference type="EMBL" id="SDJ65520.1"/>
    </source>
</evidence>
<dbReference type="SUPFAM" id="SSF50630">
    <property type="entry name" value="Acid proteases"/>
    <property type="match status" value="1"/>
</dbReference>
<reference evidence="3" key="1">
    <citation type="submission" date="2016-10" db="EMBL/GenBank/DDBJ databases">
        <authorList>
            <person name="Varghese N."/>
            <person name="Submissions S."/>
        </authorList>
    </citation>
    <scope>NUCLEOTIDE SEQUENCE [LARGE SCALE GENOMIC DNA]</scope>
    <source>
        <strain evidence="3">DSM 23317</strain>
    </source>
</reference>
<dbReference type="PANTHER" id="PTHR38037">
    <property type="entry name" value="ZN_PROTEASE DOMAIN-CONTAINING PROTEIN"/>
    <property type="match status" value="1"/>
</dbReference>
<dbReference type="Gene3D" id="2.40.70.10">
    <property type="entry name" value="Acid Proteases"/>
    <property type="match status" value="1"/>
</dbReference>
<organism evidence="2 3">
    <name type="scientific">Ferrimonas sediminum</name>
    <dbReference type="NCBI Taxonomy" id="718193"/>
    <lineage>
        <taxon>Bacteria</taxon>
        <taxon>Pseudomonadati</taxon>
        <taxon>Pseudomonadota</taxon>
        <taxon>Gammaproteobacteria</taxon>
        <taxon>Alteromonadales</taxon>
        <taxon>Ferrimonadaceae</taxon>
        <taxon>Ferrimonas</taxon>
    </lineage>
</organism>
<gene>
    <name evidence="2" type="ORF">SAMN04488540_11147</name>
</gene>
<feature type="domain" description="Retropepsin-like aspartic endopeptidase" evidence="1">
    <location>
        <begin position="106"/>
        <end position="242"/>
    </location>
</feature>
<dbReference type="EMBL" id="FNEM01000011">
    <property type="protein sequence ID" value="SDJ65520.1"/>
    <property type="molecule type" value="Genomic_DNA"/>
</dbReference>
<dbReference type="Pfam" id="PF05618">
    <property type="entry name" value="Zn_protease"/>
    <property type="match status" value="1"/>
</dbReference>
<evidence type="ECO:0000313" key="3">
    <source>
        <dbReference type="Proteomes" id="UP000199527"/>
    </source>
</evidence>
<dbReference type="InterPro" id="IPR021109">
    <property type="entry name" value="Peptidase_aspartic_dom_sf"/>
</dbReference>
<proteinExistence type="predicted"/>
<dbReference type="RefSeq" id="WP_245709943.1">
    <property type="nucleotide sequence ID" value="NZ_FNEM01000011.1"/>
</dbReference>
<dbReference type="PANTHER" id="PTHR38037:SF2">
    <property type="entry name" value="ATP-DEPENDENT ZINC PROTEASE DOMAIN-CONTAINING PROTEIN-RELATED"/>
    <property type="match status" value="1"/>
</dbReference>
<protein>
    <submittedName>
        <fullName evidence="2">Uncharacterized conserved protein</fullName>
    </submittedName>
</protein>
<evidence type="ECO:0000259" key="1">
    <source>
        <dbReference type="Pfam" id="PF05618"/>
    </source>
</evidence>
<name>A0A1G8VK03_9GAMM</name>